<comment type="caution">
    <text evidence="1">The sequence shown here is derived from an EMBL/GenBank/DDBJ whole genome shotgun (WGS) entry which is preliminary data.</text>
</comment>
<organism evidence="1 2">
    <name type="scientific">Sporanaerobium hydrogeniformans</name>
    <dbReference type="NCBI Taxonomy" id="3072179"/>
    <lineage>
        <taxon>Bacteria</taxon>
        <taxon>Bacillati</taxon>
        <taxon>Bacillota</taxon>
        <taxon>Clostridia</taxon>
        <taxon>Lachnospirales</taxon>
        <taxon>Lachnospiraceae</taxon>
        <taxon>Sporanaerobium</taxon>
    </lineage>
</organism>
<evidence type="ECO:0000313" key="2">
    <source>
        <dbReference type="Proteomes" id="UP000224460"/>
    </source>
</evidence>
<dbReference type="Proteomes" id="UP000224460">
    <property type="component" value="Unassembled WGS sequence"/>
</dbReference>
<sequence length="218" mass="24850">MEKYGKDFKELSRNEKIWYLWEYYRRPALAIVIAVILVGGLLVNMLKPREVNEVDITIAGGLITNDDLDNEMTRYKEEFNTGLFVTAIDWNMMSELVMVMQQKIMVMMQSKELDILVLPTDTFKQNLANSAGSMFIPLDEIPELAEIIKSHEVIRTGDVTAVDRNGEEREMEEHIWGIKVPKLAHLAGIDEHEEMVIGITATAKDVTKAANMVDYLVD</sequence>
<proteinExistence type="predicted"/>
<accession>A0AC61DEC6</accession>
<keyword evidence="2" id="KW-1185">Reference proteome</keyword>
<gene>
    <name evidence="1" type="ORF">CS063_05990</name>
</gene>
<dbReference type="EMBL" id="PEDL01000004">
    <property type="protein sequence ID" value="PHV71240.1"/>
    <property type="molecule type" value="Genomic_DNA"/>
</dbReference>
<evidence type="ECO:0000313" key="1">
    <source>
        <dbReference type="EMBL" id="PHV71240.1"/>
    </source>
</evidence>
<name>A0AC61DEC6_9FIRM</name>
<reference evidence="1" key="1">
    <citation type="submission" date="2017-10" db="EMBL/GenBank/DDBJ databases">
        <title>Genome sequence of cellulolytic Lachnospiraceae bacterium XHS1971 isolated from hotspring sediment.</title>
        <authorList>
            <person name="Vasudevan G."/>
            <person name="Joshi A.J."/>
            <person name="Hivarkar S."/>
            <person name="Lanjekar V.B."/>
            <person name="Dhakephalkar P.K."/>
            <person name="Dagar S."/>
        </authorList>
    </citation>
    <scope>NUCLEOTIDE SEQUENCE</scope>
    <source>
        <strain evidence="1">XHS1971</strain>
    </source>
</reference>
<protein>
    <submittedName>
        <fullName evidence="1">Uncharacterized protein</fullName>
    </submittedName>
</protein>